<proteinExistence type="predicted"/>
<keyword evidence="3" id="KW-1185">Reference proteome</keyword>
<evidence type="ECO:0000313" key="3">
    <source>
        <dbReference type="Proteomes" id="UP001182991"/>
    </source>
</evidence>
<keyword evidence="1" id="KW-0732">Signal</keyword>
<protein>
    <submittedName>
        <fullName evidence="2">Uncharacterized protein</fullName>
    </submittedName>
</protein>
<sequence length="211" mass="22714">MKKIILSFLTIITLFACSSDDDSSNTEDNCETAASASLEAAIDFNDATNENYTDLCTAYKTALEAQIDACGDLNGAIQAIVDDLGDCTQETDENTQGDLSVTAGTLSLDFDEVNIVVEDGLVKVTGETSASNNYNIYFELAEGTTGTDVIQNFQIELTSVFYPYNEGTQFDFTSEIETNSDGVLLGSFYNVVTNNEGADMSLTNGSINLEY</sequence>
<feature type="chain" id="PRO_5046000007" evidence="1">
    <location>
        <begin position="19"/>
        <end position="211"/>
    </location>
</feature>
<evidence type="ECO:0000313" key="2">
    <source>
        <dbReference type="EMBL" id="MDT0294832.1"/>
    </source>
</evidence>
<organism evidence="2 3">
    <name type="scientific">Mesonia ostreae</name>
    <dbReference type="NCBI Taxonomy" id="861110"/>
    <lineage>
        <taxon>Bacteria</taxon>
        <taxon>Pseudomonadati</taxon>
        <taxon>Bacteroidota</taxon>
        <taxon>Flavobacteriia</taxon>
        <taxon>Flavobacteriales</taxon>
        <taxon>Flavobacteriaceae</taxon>
        <taxon>Mesonia</taxon>
    </lineage>
</organism>
<gene>
    <name evidence="2" type="ORF">RLT85_09320</name>
</gene>
<comment type="caution">
    <text evidence="2">The sequence shown here is derived from an EMBL/GenBank/DDBJ whole genome shotgun (WGS) entry which is preliminary data.</text>
</comment>
<accession>A0ABU2KJD7</accession>
<feature type="signal peptide" evidence="1">
    <location>
        <begin position="1"/>
        <end position="18"/>
    </location>
</feature>
<reference evidence="3" key="1">
    <citation type="submission" date="2023-07" db="EMBL/GenBank/DDBJ databases">
        <title>Isolating and identifying novel microbial strains from the Mariana Trench.</title>
        <authorList>
            <person name="Fu H."/>
        </authorList>
    </citation>
    <scope>NUCLEOTIDE SEQUENCE [LARGE SCALE GENOMIC DNA]</scope>
    <source>
        <strain evidence="3">T-y2</strain>
    </source>
</reference>
<dbReference type="Proteomes" id="UP001182991">
    <property type="component" value="Unassembled WGS sequence"/>
</dbReference>
<dbReference type="RefSeq" id="WP_311401763.1">
    <property type="nucleotide sequence ID" value="NZ_JAVRBG010000008.1"/>
</dbReference>
<dbReference type="EMBL" id="JAVRBG010000008">
    <property type="protein sequence ID" value="MDT0294832.1"/>
    <property type="molecule type" value="Genomic_DNA"/>
</dbReference>
<name>A0ABU2KJD7_9FLAO</name>
<evidence type="ECO:0000256" key="1">
    <source>
        <dbReference type="SAM" id="SignalP"/>
    </source>
</evidence>
<dbReference type="PROSITE" id="PS51257">
    <property type="entry name" value="PROKAR_LIPOPROTEIN"/>
    <property type="match status" value="1"/>
</dbReference>